<comment type="cofactor">
    <cofactor evidence="2">
        <name>Mg(2+)</name>
        <dbReference type="ChEBI" id="CHEBI:18420"/>
    </cofactor>
</comment>
<evidence type="ECO:0000256" key="8">
    <source>
        <dbReference type="ARBA" id="ARBA00022723"/>
    </source>
</evidence>
<dbReference type="EMBL" id="SRPW01001314">
    <property type="protein sequence ID" value="KAG6002895.1"/>
    <property type="molecule type" value="Genomic_DNA"/>
</dbReference>
<feature type="region of interest" description="Disordered" evidence="10">
    <location>
        <begin position="111"/>
        <end position="132"/>
    </location>
</feature>
<feature type="compositionally biased region" description="Basic residues" evidence="10">
    <location>
        <begin position="69"/>
        <end position="81"/>
    </location>
</feature>
<dbReference type="OrthoDB" id="407432at2759"/>
<sequence length="1027" mass="115810">MSNDGLRPESMLEDRLRGLIFTNQVPEIGEAGPYAGTRGYSAGPSGSFVHWDRDTSSGAPVQTAPGSHRAVHPPKTSRRRPNQAQRRQIGADMSISMASHWNTDHSFQQADLRHDRSASQSLHSRAGGQPTVDRVERRLSGHQPQSYAQNSAWFDSSTASQPSMLAESRTNVHHQPNWRSSHTQARHNAHYITIQPLQNDRRQFNPDAIVAEAALLDKLCHEVVRESEIDRQEIARKESFRQKVELICQQVICDHECQDGTSSSFPKSSVELKCFGSMSSGFATKSSDMDLGLLSPLSKVQPDSASSPIPRLIEKSFLEAGYGARLLSRARVPIIKLCELPSHELRCALLAERAKWEKGAGSGIAEGREDQSQNPNSQLGDINSAEEVEVVVDSTEPQLTTGQAYSDTERAELKQTANSSLKAYYSLAKRVLRRCGGRDITVSKHRDFSSSDWAILNRVCREFVQGLYDDLLRQRLESRFSLSFRSSVPGASNRSLAGVFTQVEGEQILLDWERSSTKDVLRGSTGRIEQVMKSWVEVQNRLHYGDDPLGYNKELSSAFELLRCQPEIQLMRLGQKPKETPTEYYYRTYNLVHKLDRSALRELNSTGKHFVLAYISGIQDESVRNIMANANANENISFNQLGQKHKCLQLARELEIAITHRQYDENLTRDISEYIRILNLPLVKVNISQNQVAFRIPVTKELLPILSRIRLLSDPRTLTIIQSPAKFKDPLEFPNSGVGVQCDINFSAHLALQNTKLLRCYSLTDPRVRPMVLFIKKWAKVRGINSGYRGTLSSYGFVLMVLHFLVNVSKPFVCPNLQHLAPSTSEIGPGTTYQDNTSLCGYNVQFWQNESEIRHLAANCQLTYNTETIGHLIRGFFEYYAQSGPMSNGLGKGFDWGRDVLSLRTYGGLLTKQEKGWTGAKTVVEGRNPTLSRVSAQSEKSTCVKEVRHRYLFAIEDPFELDHNVARTVTHNGIVAIRDEFRRAWRLIRTCSRGWSEDLLNDVTKPTDEPHSYEQLLEEIHGPKELW</sequence>
<dbReference type="InterPro" id="IPR054708">
    <property type="entry name" value="MTPAP-like_central"/>
</dbReference>
<evidence type="ECO:0000256" key="7">
    <source>
        <dbReference type="ARBA" id="ARBA00022679"/>
    </source>
</evidence>
<evidence type="ECO:0000256" key="4">
    <source>
        <dbReference type="ARBA" id="ARBA00008593"/>
    </source>
</evidence>
<comment type="cofactor">
    <cofactor evidence="1">
        <name>Mn(2+)</name>
        <dbReference type="ChEBI" id="CHEBI:29035"/>
    </cofactor>
</comment>
<organism evidence="13 14">
    <name type="scientific">Claviceps pusilla</name>
    <dbReference type="NCBI Taxonomy" id="123648"/>
    <lineage>
        <taxon>Eukaryota</taxon>
        <taxon>Fungi</taxon>
        <taxon>Dikarya</taxon>
        <taxon>Ascomycota</taxon>
        <taxon>Pezizomycotina</taxon>
        <taxon>Sordariomycetes</taxon>
        <taxon>Hypocreomycetidae</taxon>
        <taxon>Hypocreales</taxon>
        <taxon>Clavicipitaceae</taxon>
        <taxon>Claviceps</taxon>
    </lineage>
</organism>
<dbReference type="Gene3D" id="1.10.1410.10">
    <property type="match status" value="1"/>
</dbReference>
<name>A0A9P7NAJ8_9HYPO</name>
<keyword evidence="9" id="KW-0460">Magnesium</keyword>
<evidence type="ECO:0000259" key="12">
    <source>
        <dbReference type="Pfam" id="PF22600"/>
    </source>
</evidence>
<dbReference type="GO" id="GO:0031123">
    <property type="term" value="P:RNA 3'-end processing"/>
    <property type="evidence" value="ECO:0007669"/>
    <property type="project" value="TreeGrafter"/>
</dbReference>
<feature type="domain" description="Poly(A) RNA polymerase mitochondrial-like central palm" evidence="12">
    <location>
        <begin position="217"/>
        <end position="348"/>
    </location>
</feature>
<evidence type="ECO:0000256" key="6">
    <source>
        <dbReference type="ARBA" id="ARBA00022490"/>
    </source>
</evidence>
<dbReference type="PANTHER" id="PTHR12271">
    <property type="entry name" value="POLY A POLYMERASE CID PAP -RELATED"/>
    <property type="match status" value="1"/>
</dbReference>
<evidence type="ECO:0000259" key="11">
    <source>
        <dbReference type="Pfam" id="PF03828"/>
    </source>
</evidence>
<evidence type="ECO:0000313" key="13">
    <source>
        <dbReference type="EMBL" id="KAG6002895.1"/>
    </source>
</evidence>
<keyword evidence="6" id="KW-0963">Cytoplasm</keyword>
<dbReference type="InterPro" id="IPR002058">
    <property type="entry name" value="PAP_assoc"/>
</dbReference>
<dbReference type="GO" id="GO:1990817">
    <property type="term" value="F:poly(A) RNA polymerase activity"/>
    <property type="evidence" value="ECO:0007669"/>
    <property type="project" value="UniProtKB-EC"/>
</dbReference>
<dbReference type="GO" id="GO:0046872">
    <property type="term" value="F:metal ion binding"/>
    <property type="evidence" value="ECO:0007669"/>
    <property type="project" value="UniProtKB-KW"/>
</dbReference>
<evidence type="ECO:0000256" key="9">
    <source>
        <dbReference type="ARBA" id="ARBA00022842"/>
    </source>
</evidence>
<comment type="similarity">
    <text evidence="4">Belongs to the DNA polymerase type-B-like family.</text>
</comment>
<gene>
    <name evidence="13" type="ORF">E4U43_001012</name>
</gene>
<feature type="domain" description="PAP-associated" evidence="11">
    <location>
        <begin position="869"/>
        <end position="963"/>
    </location>
</feature>
<evidence type="ECO:0000256" key="2">
    <source>
        <dbReference type="ARBA" id="ARBA00001946"/>
    </source>
</evidence>
<comment type="caution">
    <text evidence="13">The sequence shown here is derived from an EMBL/GenBank/DDBJ whole genome shotgun (WGS) entry which is preliminary data.</text>
</comment>
<proteinExistence type="inferred from homology"/>
<dbReference type="PANTHER" id="PTHR12271:SF40">
    <property type="entry name" value="POLY(A) RNA POLYMERASE GLD2"/>
    <property type="match status" value="1"/>
</dbReference>
<evidence type="ECO:0000256" key="5">
    <source>
        <dbReference type="ARBA" id="ARBA00012388"/>
    </source>
</evidence>
<keyword evidence="8" id="KW-0479">Metal-binding</keyword>
<accession>A0A9P7NAJ8</accession>
<evidence type="ECO:0000256" key="10">
    <source>
        <dbReference type="SAM" id="MobiDB-lite"/>
    </source>
</evidence>
<dbReference type="GO" id="GO:0050265">
    <property type="term" value="F:RNA uridylyltransferase activity"/>
    <property type="evidence" value="ECO:0007669"/>
    <property type="project" value="TreeGrafter"/>
</dbReference>
<dbReference type="AlphaFoldDB" id="A0A9P7NAJ8"/>
<dbReference type="EC" id="2.7.7.19" evidence="5"/>
<keyword evidence="14" id="KW-1185">Reference proteome</keyword>
<dbReference type="SUPFAM" id="SSF81631">
    <property type="entry name" value="PAP/OAS1 substrate-binding domain"/>
    <property type="match status" value="1"/>
</dbReference>
<protein>
    <recommendedName>
        <fullName evidence="5">polynucleotide adenylyltransferase</fullName>
        <ecNumber evidence="5">2.7.7.19</ecNumber>
    </recommendedName>
</protein>
<dbReference type="GO" id="GO:0010605">
    <property type="term" value="P:negative regulation of macromolecule metabolic process"/>
    <property type="evidence" value="ECO:0007669"/>
    <property type="project" value="UniProtKB-ARBA"/>
</dbReference>
<dbReference type="Gene3D" id="3.30.460.10">
    <property type="entry name" value="Beta Polymerase, domain 2"/>
    <property type="match status" value="1"/>
</dbReference>
<evidence type="ECO:0000256" key="1">
    <source>
        <dbReference type="ARBA" id="ARBA00001936"/>
    </source>
</evidence>
<keyword evidence="7" id="KW-0808">Transferase</keyword>
<evidence type="ECO:0000313" key="14">
    <source>
        <dbReference type="Proteomes" id="UP000748025"/>
    </source>
</evidence>
<dbReference type="Pfam" id="PF03828">
    <property type="entry name" value="PAP_assoc"/>
    <property type="match status" value="1"/>
</dbReference>
<dbReference type="SUPFAM" id="SSF81301">
    <property type="entry name" value="Nucleotidyltransferase"/>
    <property type="match status" value="2"/>
</dbReference>
<evidence type="ECO:0000256" key="3">
    <source>
        <dbReference type="ARBA" id="ARBA00004496"/>
    </source>
</evidence>
<dbReference type="InterPro" id="IPR043519">
    <property type="entry name" value="NT_sf"/>
</dbReference>
<dbReference type="Pfam" id="PF22600">
    <property type="entry name" value="MTPAP-like_central"/>
    <property type="match status" value="1"/>
</dbReference>
<comment type="subcellular location">
    <subcellularLocation>
        <location evidence="3">Cytoplasm</location>
    </subcellularLocation>
</comment>
<dbReference type="GO" id="GO:0005737">
    <property type="term" value="C:cytoplasm"/>
    <property type="evidence" value="ECO:0007669"/>
    <property type="project" value="UniProtKB-SubCell"/>
</dbReference>
<feature type="region of interest" description="Disordered" evidence="10">
    <location>
        <begin position="45"/>
        <end position="87"/>
    </location>
</feature>
<reference evidence="13" key="1">
    <citation type="journal article" date="2020" name="bioRxiv">
        <title>Whole genome comparisons of ergot fungi reveals the divergence and evolution of species within the genus Claviceps are the result of varying mechanisms driving genome evolution and host range expansion.</title>
        <authorList>
            <person name="Wyka S.A."/>
            <person name="Mondo S.J."/>
            <person name="Liu M."/>
            <person name="Dettman J."/>
            <person name="Nalam V."/>
            <person name="Broders K.D."/>
        </authorList>
    </citation>
    <scope>NUCLEOTIDE SEQUENCE</scope>
    <source>
        <strain evidence="13">CCC 602</strain>
    </source>
</reference>
<dbReference type="Proteomes" id="UP000748025">
    <property type="component" value="Unassembled WGS sequence"/>
</dbReference>